<reference evidence="2 3" key="1">
    <citation type="submission" date="2022-01" db="EMBL/GenBank/DDBJ databases">
        <title>Whole genome-based taxonomy of the Shewanellaceae.</title>
        <authorList>
            <person name="Martin-Rodriguez A.J."/>
        </authorList>
    </citation>
    <scope>NUCLEOTIDE SEQUENCE [LARGE SCALE GENOMIC DNA]</scope>
    <source>
        <strain evidence="2 3">DSM 17177</strain>
    </source>
</reference>
<keyword evidence="1" id="KW-0472">Membrane</keyword>
<evidence type="ECO:0000313" key="2">
    <source>
        <dbReference type="EMBL" id="MCL1126759.1"/>
    </source>
</evidence>
<dbReference type="EMBL" id="JAKIKS010000105">
    <property type="protein sequence ID" value="MCL1126759.1"/>
    <property type="molecule type" value="Genomic_DNA"/>
</dbReference>
<evidence type="ECO:0000256" key="1">
    <source>
        <dbReference type="SAM" id="Phobius"/>
    </source>
</evidence>
<proteinExistence type="predicted"/>
<keyword evidence="1" id="KW-1133">Transmembrane helix</keyword>
<sequence length="46" mass="5464">MRLKFGRDYNDIDWGITEIKRLFNFWIFIEAINGIAYYGAGENQGF</sequence>
<comment type="caution">
    <text evidence="2">The sequence shown here is derived from an EMBL/GenBank/DDBJ whole genome shotgun (WGS) entry which is preliminary data.</text>
</comment>
<protein>
    <submittedName>
        <fullName evidence="2">Uncharacterized protein</fullName>
    </submittedName>
</protein>
<keyword evidence="1" id="KW-0812">Transmembrane</keyword>
<gene>
    <name evidence="2" type="ORF">L2764_20295</name>
</gene>
<accession>A0ABT0LGT1</accession>
<keyword evidence="3" id="KW-1185">Reference proteome</keyword>
<dbReference type="Proteomes" id="UP001203423">
    <property type="component" value="Unassembled WGS sequence"/>
</dbReference>
<dbReference type="RefSeq" id="WP_248942172.1">
    <property type="nucleotide sequence ID" value="NZ_JAKIKS010000105.1"/>
</dbReference>
<organism evidence="2 3">
    <name type="scientific">Shewanella surugensis</name>
    <dbReference type="NCBI Taxonomy" id="212020"/>
    <lineage>
        <taxon>Bacteria</taxon>
        <taxon>Pseudomonadati</taxon>
        <taxon>Pseudomonadota</taxon>
        <taxon>Gammaproteobacteria</taxon>
        <taxon>Alteromonadales</taxon>
        <taxon>Shewanellaceae</taxon>
        <taxon>Shewanella</taxon>
    </lineage>
</organism>
<name>A0ABT0LGT1_9GAMM</name>
<evidence type="ECO:0000313" key="3">
    <source>
        <dbReference type="Proteomes" id="UP001203423"/>
    </source>
</evidence>
<feature type="transmembrane region" description="Helical" evidence="1">
    <location>
        <begin position="21"/>
        <end position="40"/>
    </location>
</feature>